<evidence type="ECO:0000313" key="2">
    <source>
        <dbReference type="EMBL" id="CCC32998.1"/>
    </source>
</evidence>
<accession>A0A0K0HH70</accession>
<organism evidence="2 3">
    <name type="scientific">Salmonella bongori (strain ATCC 43975 / DSM 13772 / NCTC 12419)</name>
    <dbReference type="NCBI Taxonomy" id="218493"/>
    <lineage>
        <taxon>Bacteria</taxon>
        <taxon>Pseudomonadati</taxon>
        <taxon>Pseudomonadota</taxon>
        <taxon>Gammaproteobacteria</taxon>
        <taxon>Enterobacterales</taxon>
        <taxon>Enterobacteriaceae</taxon>
        <taxon>Salmonella</taxon>
    </lineage>
</organism>
<reference evidence="2 3" key="1">
    <citation type="journal article" date="2011" name="PLoS Pathog.">
        <title>Salmonella bongori provides insights into the evolution of the Salmonellae.</title>
        <authorList>
            <person name="Fookes M."/>
            <person name="Schroeder G.N."/>
            <person name="Langridge G.C."/>
            <person name="Blondel C.J."/>
            <person name="Mammina C."/>
            <person name="Connor T.R."/>
            <person name="Seth-Smith H."/>
            <person name="Vernikos G.S."/>
            <person name="Robinson K.S."/>
            <person name="Sanders M."/>
            <person name="Petty N.K."/>
            <person name="Kingsley R.A."/>
            <person name="Baumler A.J."/>
            <person name="Nuccio S.P."/>
            <person name="Contreras I."/>
            <person name="Santiviago C.A."/>
            <person name="Maskell D."/>
            <person name="Barrow P."/>
            <person name="Humphrey T."/>
            <person name="Nastasi A."/>
            <person name="Roberts M."/>
            <person name="Frankel G."/>
            <person name="Parkhill J."/>
            <person name="Dougan G."/>
            <person name="Thomson N.R."/>
        </authorList>
    </citation>
    <scope>NUCLEOTIDE SEQUENCE [LARGE SCALE GENOMIC DNA]</scope>
    <source>
        <strain evidence="3">ATCC 43975 / DSM 13772 / NCTC 12419</strain>
    </source>
</reference>
<dbReference type="KEGG" id="sbg:SBG_3957"/>
<dbReference type="AlphaFoldDB" id="A0A0K0HH70"/>
<feature type="domain" description="Putative adhesin Stv" evidence="1">
    <location>
        <begin position="64"/>
        <end position="241"/>
    </location>
</feature>
<evidence type="ECO:0000259" key="1">
    <source>
        <dbReference type="Pfam" id="PF21527"/>
    </source>
</evidence>
<dbReference type="RefSeq" id="WP_000775243.1">
    <property type="nucleotide sequence ID" value="NC_015761.1"/>
</dbReference>
<dbReference type="InterPro" id="IPR049002">
    <property type="entry name" value="Stv"/>
</dbReference>
<sequence length="258" mass="28906">MKLPISSVDRKLPITTTHEDNKKIADGVFPNIKNIFNSSEEMDRKPGVFSHNGVSISQTGHAKQLVIIAHGGWKELERNTTLFSRQTGDGWTSVPHGTRIDFYSKDQDVVKGLSVLSEVNKRPHEALNGLEPCIDLSDSDIALLAQSRNIPAADVKNEMMKLAIYRNEYISGGDVVKNYALYYHDQTDFLLEKHQSESDNKEIDIAVVTDKKHKKHLSDIFDVIKRMGVTYDVIHFGACRVDRSGHAIPGLDNHASKK</sequence>
<dbReference type="Proteomes" id="UP000000289">
    <property type="component" value="Chromosome"/>
</dbReference>
<evidence type="ECO:0000313" key="3">
    <source>
        <dbReference type="Proteomes" id="UP000000289"/>
    </source>
</evidence>
<gene>
    <name evidence="2" type="ordered locus">SBG_3957</name>
</gene>
<protein>
    <recommendedName>
        <fullName evidence="1">Putative adhesin Stv domain-containing protein</fullName>
    </recommendedName>
</protein>
<proteinExistence type="predicted"/>
<dbReference type="GeneID" id="44983021"/>
<dbReference type="Pfam" id="PF21527">
    <property type="entry name" value="Stv"/>
    <property type="match status" value="1"/>
</dbReference>
<dbReference type="EMBL" id="FR877557">
    <property type="protein sequence ID" value="CCC32998.1"/>
    <property type="molecule type" value="Genomic_DNA"/>
</dbReference>
<name>A0A0K0HH70_SALBC</name>
<dbReference type="eggNOG" id="ENOG5031T6F">
    <property type="taxonomic scope" value="Bacteria"/>
</dbReference>